<reference evidence="4 5" key="1">
    <citation type="journal article" date="2017" name="Genome Announc.">
        <title>Draft Genome Sequence of a Sporulating and Motile Strain of Lachnotalea glycerini Isolated from Water in Quebec City, Canada.</title>
        <authorList>
            <person name="Maheux A.F."/>
            <person name="Boudreau D.K."/>
            <person name="Berube E."/>
            <person name="Boissinot M."/>
            <person name="Raymond F."/>
            <person name="Brodeur S."/>
            <person name="Corbeil J."/>
            <person name="Isabel S."/>
            <person name="Omar R.F."/>
            <person name="Bergeron M.G."/>
        </authorList>
    </citation>
    <scope>NUCLEOTIDE SEQUENCE [LARGE SCALE GENOMIC DNA]</scope>
    <source>
        <strain evidence="4 5">CCRI-19302</strain>
    </source>
</reference>
<evidence type="ECO:0000256" key="1">
    <source>
        <dbReference type="ARBA" id="ARBA00022676"/>
    </source>
</evidence>
<dbReference type="AlphaFoldDB" id="A0A371JGC3"/>
<dbReference type="OrthoDB" id="1640114at2"/>
<organism evidence="4 5">
    <name type="scientific">Lachnotalea glycerini</name>
    <dbReference type="NCBI Taxonomy" id="1763509"/>
    <lineage>
        <taxon>Bacteria</taxon>
        <taxon>Bacillati</taxon>
        <taxon>Bacillota</taxon>
        <taxon>Clostridia</taxon>
        <taxon>Lachnospirales</taxon>
        <taxon>Lachnospiraceae</taxon>
        <taxon>Lachnotalea</taxon>
    </lineage>
</organism>
<evidence type="ECO:0000313" key="4">
    <source>
        <dbReference type="EMBL" id="RDY31778.1"/>
    </source>
</evidence>
<dbReference type="PANTHER" id="PTHR22916:SF51">
    <property type="entry name" value="GLYCOSYLTRANSFERASE EPSH-RELATED"/>
    <property type="match status" value="1"/>
</dbReference>
<evidence type="ECO:0000256" key="2">
    <source>
        <dbReference type="ARBA" id="ARBA00022679"/>
    </source>
</evidence>
<sequence>MCIVRRREMISIIVPVYNSEKTLQRCLESLIHQTYSELEILLVIDGPTDTSIDIGKEYEKKDSRVKVILKENEGVSRARNTGIQHAKGEYIQFVDSDDYISEDMCETLLRNVENTGAQMAVCGYHHLFLQRDIVKAAKRNHIILKESSEEFLKLYEAGFLNMPWNKLFLRELIKNRFDASLSLGEDLLFNLEYMKGVESIVILDEPLYYYIQKNGQDTLSSKKRADKYQIAVRICEAVKEFYSLLLKEADKEEYNRKIQVGNHIIYKRLLLEFLDEIEGMAYDKTITRAQKLDLIEKYMKDSYIQNANQNIEGLQIDYRLINFFFKRKRKYIVYLLIYIRKWCLNLLRGTKS</sequence>
<keyword evidence="5" id="KW-1185">Reference proteome</keyword>
<feature type="domain" description="Glycosyltransferase 2-like" evidence="3">
    <location>
        <begin position="11"/>
        <end position="176"/>
    </location>
</feature>
<dbReference type="EMBL" id="NOKA02000010">
    <property type="protein sequence ID" value="RDY31778.1"/>
    <property type="molecule type" value="Genomic_DNA"/>
</dbReference>
<dbReference type="Proteomes" id="UP000216411">
    <property type="component" value="Unassembled WGS sequence"/>
</dbReference>
<keyword evidence="1" id="KW-0328">Glycosyltransferase</keyword>
<dbReference type="InterPro" id="IPR029044">
    <property type="entry name" value="Nucleotide-diphossugar_trans"/>
</dbReference>
<dbReference type="Pfam" id="PF00535">
    <property type="entry name" value="Glycos_transf_2"/>
    <property type="match status" value="1"/>
</dbReference>
<comment type="caution">
    <text evidence="4">The sequence shown here is derived from an EMBL/GenBank/DDBJ whole genome shotgun (WGS) entry which is preliminary data.</text>
</comment>
<accession>A0A371JGC3</accession>
<dbReference type="CDD" id="cd00761">
    <property type="entry name" value="Glyco_tranf_GTA_type"/>
    <property type="match status" value="1"/>
</dbReference>
<dbReference type="InterPro" id="IPR001173">
    <property type="entry name" value="Glyco_trans_2-like"/>
</dbReference>
<gene>
    <name evidence="4" type="ORF">CG710_008010</name>
</gene>
<dbReference type="Gene3D" id="3.90.550.10">
    <property type="entry name" value="Spore Coat Polysaccharide Biosynthesis Protein SpsA, Chain A"/>
    <property type="match status" value="1"/>
</dbReference>
<evidence type="ECO:0000259" key="3">
    <source>
        <dbReference type="Pfam" id="PF00535"/>
    </source>
</evidence>
<protein>
    <submittedName>
        <fullName evidence="4">Glycosyltransferase family 2 protein</fullName>
    </submittedName>
</protein>
<dbReference type="PANTHER" id="PTHR22916">
    <property type="entry name" value="GLYCOSYLTRANSFERASE"/>
    <property type="match status" value="1"/>
</dbReference>
<dbReference type="SUPFAM" id="SSF53448">
    <property type="entry name" value="Nucleotide-diphospho-sugar transferases"/>
    <property type="match status" value="1"/>
</dbReference>
<keyword evidence="2 4" id="KW-0808">Transferase</keyword>
<dbReference type="GO" id="GO:0016757">
    <property type="term" value="F:glycosyltransferase activity"/>
    <property type="evidence" value="ECO:0007669"/>
    <property type="project" value="UniProtKB-KW"/>
</dbReference>
<name>A0A371JGC3_9FIRM</name>
<evidence type="ECO:0000313" key="5">
    <source>
        <dbReference type="Proteomes" id="UP000216411"/>
    </source>
</evidence>
<proteinExistence type="predicted"/>